<name>A0A1I3JBE1_9PLAN</name>
<keyword evidence="4" id="KW-1185">Reference proteome</keyword>
<feature type="signal peptide" evidence="1">
    <location>
        <begin position="1"/>
        <end position="20"/>
    </location>
</feature>
<protein>
    <submittedName>
        <fullName evidence="3">Outer membrane protein assembly factor BamB, contains PQQ-like beta-propeller repeat</fullName>
    </submittedName>
</protein>
<evidence type="ECO:0000313" key="3">
    <source>
        <dbReference type="EMBL" id="SFI57543.1"/>
    </source>
</evidence>
<dbReference type="PANTHER" id="PTHR34512">
    <property type="entry name" value="CELL SURFACE PROTEIN"/>
    <property type="match status" value="1"/>
</dbReference>
<sequence>MRFVCCFLAAIGCLAIPALGAEDWPQWRGANRDGKSEEPGLKLDWKSKPPQHLWTISGMGNGYASVSIANNRLYTTGNFPDGQAVVCIDLASQKPVWRTPVTSGPPQHDYAGSRSTPTIDGDRLYIVSSDGRICCLNTADGKVIWTRDFRQDFGGKLMSGWGFSESPLVDGDRVVCTPGGDAAAMVALDKLTGKEIWRTAVPYQGDRGKDGAGYSSIVISEGAKTKQYVQMVGHGLIGVRAEDGKLLWGYDKVANDIANIPTPLVKGDFIFASTGYQTGACLLRLTKTKEGVNAKEVYFLDPKTFQNHHGGMILDGDFIYAGHQHNKGIPICVHLPTGKVRWGGKARPPGEGSAGVTEVNDQLIFRYQDGTVALINANEKTYELLGTFKPEYQERESWAHPVVAGGKLYLREQDKLMCYQL</sequence>
<dbReference type="PANTHER" id="PTHR34512:SF30">
    <property type="entry name" value="OUTER MEMBRANE PROTEIN ASSEMBLY FACTOR BAMB"/>
    <property type="match status" value="1"/>
</dbReference>
<dbReference type="STRING" id="1576369.SAMN05421753_110120"/>
<organism evidence="3 4">
    <name type="scientific">Planctomicrobium piriforme</name>
    <dbReference type="NCBI Taxonomy" id="1576369"/>
    <lineage>
        <taxon>Bacteria</taxon>
        <taxon>Pseudomonadati</taxon>
        <taxon>Planctomycetota</taxon>
        <taxon>Planctomycetia</taxon>
        <taxon>Planctomycetales</taxon>
        <taxon>Planctomycetaceae</taxon>
        <taxon>Planctomicrobium</taxon>
    </lineage>
</organism>
<dbReference type="InterPro" id="IPR018391">
    <property type="entry name" value="PQQ_b-propeller_rpt"/>
</dbReference>
<accession>A0A1I3JBE1</accession>
<dbReference type="SUPFAM" id="SSF50998">
    <property type="entry name" value="Quinoprotein alcohol dehydrogenase-like"/>
    <property type="match status" value="1"/>
</dbReference>
<dbReference type="RefSeq" id="WP_092051218.1">
    <property type="nucleotide sequence ID" value="NZ_FOQD01000010.1"/>
</dbReference>
<evidence type="ECO:0000313" key="4">
    <source>
        <dbReference type="Proteomes" id="UP000199518"/>
    </source>
</evidence>
<feature type="chain" id="PRO_5011710423" evidence="1">
    <location>
        <begin position="21"/>
        <end position="421"/>
    </location>
</feature>
<dbReference type="InterPro" id="IPR002372">
    <property type="entry name" value="PQQ_rpt_dom"/>
</dbReference>
<dbReference type="InterPro" id="IPR011047">
    <property type="entry name" value="Quinoprotein_ADH-like_sf"/>
</dbReference>
<gene>
    <name evidence="3" type="ORF">SAMN05421753_110120</name>
</gene>
<dbReference type="InterPro" id="IPR015943">
    <property type="entry name" value="WD40/YVTN_repeat-like_dom_sf"/>
</dbReference>
<dbReference type="Gene3D" id="2.130.10.10">
    <property type="entry name" value="YVTN repeat-like/Quinoprotein amine dehydrogenase"/>
    <property type="match status" value="1"/>
</dbReference>
<dbReference type="OrthoDB" id="229752at2"/>
<feature type="domain" description="Pyrrolo-quinoline quinone repeat" evidence="2">
    <location>
        <begin position="83"/>
        <end position="342"/>
    </location>
</feature>
<keyword evidence="1" id="KW-0732">Signal</keyword>
<evidence type="ECO:0000259" key="2">
    <source>
        <dbReference type="Pfam" id="PF13360"/>
    </source>
</evidence>
<dbReference type="SMART" id="SM00564">
    <property type="entry name" value="PQQ"/>
    <property type="match status" value="2"/>
</dbReference>
<proteinExistence type="predicted"/>
<evidence type="ECO:0000256" key="1">
    <source>
        <dbReference type="SAM" id="SignalP"/>
    </source>
</evidence>
<dbReference type="AlphaFoldDB" id="A0A1I3JBE1"/>
<dbReference type="Pfam" id="PF13360">
    <property type="entry name" value="PQQ_2"/>
    <property type="match status" value="1"/>
</dbReference>
<dbReference type="Proteomes" id="UP000199518">
    <property type="component" value="Unassembled WGS sequence"/>
</dbReference>
<dbReference type="EMBL" id="FOQD01000010">
    <property type="protein sequence ID" value="SFI57543.1"/>
    <property type="molecule type" value="Genomic_DNA"/>
</dbReference>
<reference evidence="4" key="1">
    <citation type="submission" date="2016-10" db="EMBL/GenBank/DDBJ databases">
        <authorList>
            <person name="Varghese N."/>
            <person name="Submissions S."/>
        </authorList>
    </citation>
    <scope>NUCLEOTIDE SEQUENCE [LARGE SCALE GENOMIC DNA]</scope>
    <source>
        <strain evidence="4">DSM 26348</strain>
    </source>
</reference>